<dbReference type="EMBL" id="JAJOMB010000003">
    <property type="protein sequence ID" value="MCD5310898.1"/>
    <property type="molecule type" value="Genomic_DNA"/>
</dbReference>
<accession>A0A9X1NB69</accession>
<dbReference type="RefSeq" id="WP_231440074.1">
    <property type="nucleotide sequence ID" value="NZ_JAJOMB010000003.1"/>
</dbReference>
<reference evidence="1" key="1">
    <citation type="submission" date="2021-11" db="EMBL/GenBank/DDBJ databases">
        <title>Streptomyces corallinus and Kineosporia corallina sp. nov., two new coral-derived marine actinobacteria.</title>
        <authorList>
            <person name="Buangrab K."/>
            <person name="Sutthacheep M."/>
            <person name="Yeemin T."/>
            <person name="Harunari E."/>
            <person name="Igarashi Y."/>
            <person name="Sripreechasak P."/>
            <person name="Kanchanasin P."/>
            <person name="Tanasupawat S."/>
            <person name="Phongsopitanun W."/>
        </authorList>
    </citation>
    <scope>NUCLEOTIDE SEQUENCE</scope>
    <source>
        <strain evidence="1">JCM 31032</strain>
    </source>
</reference>
<gene>
    <name evidence="1" type="ORF">LR394_08325</name>
</gene>
<comment type="caution">
    <text evidence="1">The sequence shown here is derived from an EMBL/GenBank/DDBJ whole genome shotgun (WGS) entry which is preliminary data.</text>
</comment>
<evidence type="ECO:0000313" key="2">
    <source>
        <dbReference type="Proteomes" id="UP001138997"/>
    </source>
</evidence>
<proteinExistence type="predicted"/>
<dbReference type="AlphaFoldDB" id="A0A9X1NB69"/>
<protein>
    <submittedName>
        <fullName evidence="1">Uncharacterized protein</fullName>
    </submittedName>
</protein>
<dbReference type="Proteomes" id="UP001138997">
    <property type="component" value="Unassembled WGS sequence"/>
</dbReference>
<name>A0A9X1NB69_9ACTN</name>
<evidence type="ECO:0000313" key="1">
    <source>
        <dbReference type="EMBL" id="MCD5310898.1"/>
    </source>
</evidence>
<sequence>MSVRLMQWIEEQLKRSDRDASTPLWDHGYDCALRSMAGVLRETEREDANWSEAVDWAINHVVAVDQDDMVRFNALAAGLVDRSDLFGSEQITAEECHRRIAEAEEKDRG</sequence>
<keyword evidence="2" id="KW-1185">Reference proteome</keyword>
<organism evidence="1 2">
    <name type="scientific">Kineosporia babensis</name>
    <dbReference type="NCBI Taxonomy" id="499548"/>
    <lineage>
        <taxon>Bacteria</taxon>
        <taxon>Bacillati</taxon>
        <taxon>Actinomycetota</taxon>
        <taxon>Actinomycetes</taxon>
        <taxon>Kineosporiales</taxon>
        <taxon>Kineosporiaceae</taxon>
        <taxon>Kineosporia</taxon>
    </lineage>
</organism>